<dbReference type="Proteomes" id="UP000198775">
    <property type="component" value="Unassembled WGS sequence"/>
</dbReference>
<dbReference type="OrthoDB" id="233806at2157"/>
<gene>
    <name evidence="1" type="ORF">SAMN05216388_1004278</name>
</gene>
<dbReference type="AlphaFoldDB" id="A0A1H8IVX5"/>
<sequence>MEQTRRRFLTASAVMGTGALAGCNAVTDAIPFIGGGGLGGYQQWVYPADQFNQDADSLNFDGTNQKGVYDSRKAFYPSTYSSLAANYGAVGLTGRSVKMDLSLPEGRVLKGSYDTAEVVAELEDDASTEYESDGSYSGYELYVPSDRDEPNRAVGVSDSAIVFGRRVEPGFGADWDAAAATDVVEGIIDTKGGSATRAVSENDDLATLVNALNSGTSVSGGTRSDEVDSDRADAESGVFDGQVASGQSWSVNGDTTSRQWVFVFDSEGDVSTSDLNDWVEANDNGGAFTRARNVKVNQNGRAGVVTAKIDTYDLFR</sequence>
<dbReference type="PROSITE" id="PS51318">
    <property type="entry name" value="TAT"/>
    <property type="match status" value="1"/>
</dbReference>
<organism evidence="1 2">
    <name type="scientific">Halorientalis persicus</name>
    <dbReference type="NCBI Taxonomy" id="1367881"/>
    <lineage>
        <taxon>Archaea</taxon>
        <taxon>Methanobacteriati</taxon>
        <taxon>Methanobacteriota</taxon>
        <taxon>Stenosarchaea group</taxon>
        <taxon>Halobacteria</taxon>
        <taxon>Halobacteriales</taxon>
        <taxon>Haloarculaceae</taxon>
        <taxon>Halorientalis</taxon>
    </lineage>
</organism>
<dbReference type="InterPro" id="IPR006311">
    <property type="entry name" value="TAT_signal"/>
</dbReference>
<dbReference type="RefSeq" id="WP_092658727.1">
    <property type="nucleotide sequence ID" value="NZ_FOCX01000004.1"/>
</dbReference>
<keyword evidence="2" id="KW-1185">Reference proteome</keyword>
<accession>A0A1H8IVX5</accession>
<dbReference type="PROSITE" id="PS51257">
    <property type="entry name" value="PROKAR_LIPOPROTEIN"/>
    <property type="match status" value="1"/>
</dbReference>
<evidence type="ECO:0000313" key="2">
    <source>
        <dbReference type="Proteomes" id="UP000198775"/>
    </source>
</evidence>
<name>A0A1H8IVX5_9EURY</name>
<proteinExistence type="predicted"/>
<dbReference type="EMBL" id="FOCX01000004">
    <property type="protein sequence ID" value="SEN72107.1"/>
    <property type="molecule type" value="Genomic_DNA"/>
</dbReference>
<protein>
    <submittedName>
        <fullName evidence="1">Uncharacterized protein</fullName>
    </submittedName>
</protein>
<evidence type="ECO:0000313" key="1">
    <source>
        <dbReference type="EMBL" id="SEN72107.1"/>
    </source>
</evidence>
<reference evidence="2" key="1">
    <citation type="submission" date="2016-10" db="EMBL/GenBank/DDBJ databases">
        <authorList>
            <person name="Varghese N."/>
            <person name="Submissions S."/>
        </authorList>
    </citation>
    <scope>NUCLEOTIDE SEQUENCE [LARGE SCALE GENOMIC DNA]</scope>
    <source>
        <strain evidence="2">IBRC-M 10043</strain>
    </source>
</reference>